<sequence length="249" mass="28462">MLCLAESSSVTLEVSPGLMAQIGHFGVGKINENEQRLLELCFYHKLCKINTFFSNKPQHRVSWRHPRSGRWHQLDLVITRKTTLSNILNTRSYHSADCDTDIFYFVSLRSFGSEVSVPQGSTLGPLLFSIYRFPLGQLLRSRDLQYIYVHIKYGTEVTVSALTGILLIIDLGLTFDPHVQNIIKTIFHLRNIFRLHPMLWLTVNEKLLNTFVFSQIDYCNALLAGVSKSTLNKLRYVQNSGARILTQSL</sequence>
<organism evidence="1 2">
    <name type="scientific">Atractosteus spatula</name>
    <name type="common">Alligator gar</name>
    <name type="synonym">Lepisosteus spatula</name>
    <dbReference type="NCBI Taxonomy" id="7917"/>
    <lineage>
        <taxon>Eukaryota</taxon>
        <taxon>Metazoa</taxon>
        <taxon>Chordata</taxon>
        <taxon>Craniata</taxon>
        <taxon>Vertebrata</taxon>
        <taxon>Euteleostomi</taxon>
        <taxon>Actinopterygii</taxon>
        <taxon>Neopterygii</taxon>
        <taxon>Holostei</taxon>
        <taxon>Semionotiformes</taxon>
        <taxon>Lepisosteidae</taxon>
        <taxon>Atractosteus</taxon>
    </lineage>
</organism>
<gene>
    <name evidence="1" type="primary">Cfdp2_6</name>
    <name evidence="1" type="ORF">GTO95_0006019</name>
</gene>
<keyword evidence="2" id="KW-1185">Reference proteome</keyword>
<evidence type="ECO:0000313" key="2">
    <source>
        <dbReference type="Proteomes" id="UP000736164"/>
    </source>
</evidence>
<feature type="non-terminal residue" evidence="1">
    <location>
        <position position="249"/>
    </location>
</feature>
<comment type="caution">
    <text evidence="1">The sequence shown here is derived from an EMBL/GenBank/DDBJ whole genome shotgun (WGS) entry which is preliminary data.</text>
</comment>
<feature type="non-terminal residue" evidence="1">
    <location>
        <position position="1"/>
    </location>
</feature>
<name>A0A8J7P504_ATRSP</name>
<dbReference type="Proteomes" id="UP000736164">
    <property type="component" value="Unassembled WGS sequence"/>
</dbReference>
<protein>
    <submittedName>
        <fullName evidence="1">CFDP2 protein</fullName>
    </submittedName>
</protein>
<accession>A0A8J7P504</accession>
<proteinExistence type="predicted"/>
<evidence type="ECO:0000313" key="1">
    <source>
        <dbReference type="EMBL" id="MBN3323460.1"/>
    </source>
</evidence>
<reference evidence="1" key="1">
    <citation type="journal article" date="2021" name="Cell">
        <title>Tracing the genetic footprints of vertebrate landing in non-teleost ray-finned fishes.</title>
        <authorList>
            <person name="Bi X."/>
            <person name="Wang K."/>
            <person name="Yang L."/>
            <person name="Pan H."/>
            <person name="Jiang H."/>
            <person name="Wei Q."/>
            <person name="Fang M."/>
            <person name="Yu H."/>
            <person name="Zhu C."/>
            <person name="Cai Y."/>
            <person name="He Y."/>
            <person name="Gan X."/>
            <person name="Zeng H."/>
            <person name="Yu D."/>
            <person name="Zhu Y."/>
            <person name="Jiang H."/>
            <person name="Qiu Q."/>
            <person name="Yang H."/>
            <person name="Zhang Y.E."/>
            <person name="Wang W."/>
            <person name="Zhu M."/>
            <person name="He S."/>
            <person name="Zhang G."/>
        </authorList>
    </citation>
    <scope>NUCLEOTIDE SEQUENCE</scope>
    <source>
        <strain evidence="1">Allg_001</strain>
    </source>
</reference>
<dbReference type="AlphaFoldDB" id="A0A8J7P504"/>
<dbReference type="EMBL" id="JAAWVO010065326">
    <property type="protein sequence ID" value="MBN3323460.1"/>
    <property type="molecule type" value="Genomic_DNA"/>
</dbReference>